<protein>
    <submittedName>
        <fullName evidence="1">Creatinine amidohydrolase</fullName>
    </submittedName>
</protein>
<evidence type="ECO:0000313" key="1">
    <source>
        <dbReference type="EMBL" id="SET64549.1"/>
    </source>
</evidence>
<organism evidence="1 2">
    <name type="scientific">[Clostridium] aminophilum</name>
    <dbReference type="NCBI Taxonomy" id="1526"/>
    <lineage>
        <taxon>Bacteria</taxon>
        <taxon>Bacillati</taxon>
        <taxon>Bacillota</taxon>
        <taxon>Clostridia</taxon>
        <taxon>Lachnospirales</taxon>
        <taxon>Lachnospiraceae</taxon>
    </lineage>
</organism>
<keyword evidence="2" id="KW-1185">Reference proteome</keyword>
<evidence type="ECO:0000313" key="2">
    <source>
        <dbReference type="Proteomes" id="UP000199820"/>
    </source>
</evidence>
<feature type="non-terminal residue" evidence="1">
    <location>
        <position position="1"/>
    </location>
</feature>
<dbReference type="SUPFAM" id="SSF102215">
    <property type="entry name" value="Creatininase"/>
    <property type="match status" value="1"/>
</dbReference>
<sequence>FSSAAALNWMGEDLQTEDGRPIGIGGDPRGATAEKGEIIFRRSAKELIPALLSIRDWKMEPQQKR</sequence>
<proteinExistence type="predicted"/>
<name>A0A1I0G3T2_9FIRM</name>
<dbReference type="Proteomes" id="UP000199820">
    <property type="component" value="Unassembled WGS sequence"/>
</dbReference>
<dbReference type="GO" id="GO:0016787">
    <property type="term" value="F:hydrolase activity"/>
    <property type="evidence" value="ECO:0007669"/>
    <property type="project" value="UniProtKB-KW"/>
</dbReference>
<dbReference type="AlphaFoldDB" id="A0A1I0G3T2"/>
<gene>
    <name evidence="1" type="ORF">SAMN04487771_102952</name>
</gene>
<dbReference type="InterPro" id="IPR024087">
    <property type="entry name" value="Creatininase-like_sf"/>
</dbReference>
<reference evidence="1 2" key="1">
    <citation type="submission" date="2016-10" db="EMBL/GenBank/DDBJ databases">
        <authorList>
            <person name="de Groot N.N."/>
        </authorList>
    </citation>
    <scope>NUCLEOTIDE SEQUENCE [LARGE SCALE GENOMIC DNA]</scope>
    <source>
        <strain evidence="1 2">KH1P1</strain>
    </source>
</reference>
<accession>A0A1I0G3T2</accession>
<dbReference type="EMBL" id="FOIL01000029">
    <property type="protein sequence ID" value="SET64549.1"/>
    <property type="molecule type" value="Genomic_DNA"/>
</dbReference>
<keyword evidence="1" id="KW-0378">Hydrolase</keyword>